<organism evidence="1 2">
    <name type="scientific">Microbacterium pygmaeum</name>
    <dbReference type="NCBI Taxonomy" id="370764"/>
    <lineage>
        <taxon>Bacteria</taxon>
        <taxon>Bacillati</taxon>
        <taxon>Actinomycetota</taxon>
        <taxon>Actinomycetes</taxon>
        <taxon>Micrococcales</taxon>
        <taxon>Microbacteriaceae</taxon>
        <taxon>Microbacterium</taxon>
    </lineage>
</organism>
<reference evidence="1 2" key="1">
    <citation type="submission" date="2016-10" db="EMBL/GenBank/DDBJ databases">
        <authorList>
            <person name="de Groot N.N."/>
        </authorList>
    </citation>
    <scope>NUCLEOTIDE SEQUENCE [LARGE SCALE GENOMIC DNA]</scope>
    <source>
        <strain evidence="1 2">DSM 23142</strain>
    </source>
</reference>
<evidence type="ECO:0000313" key="1">
    <source>
        <dbReference type="EMBL" id="SDH30453.1"/>
    </source>
</evidence>
<dbReference type="EMBL" id="LT629692">
    <property type="protein sequence ID" value="SDH30453.1"/>
    <property type="molecule type" value="Genomic_DNA"/>
</dbReference>
<evidence type="ECO:0000313" key="2">
    <source>
        <dbReference type="Proteomes" id="UP000199009"/>
    </source>
</evidence>
<gene>
    <name evidence="1" type="ORF">SAMN04489810_2732</name>
</gene>
<keyword evidence="2" id="KW-1185">Reference proteome</keyword>
<name>A0A1G8BBP0_9MICO</name>
<proteinExistence type="predicted"/>
<dbReference type="Proteomes" id="UP000199009">
    <property type="component" value="Chromosome I"/>
</dbReference>
<accession>A0A1G8BBP0</accession>
<protein>
    <submittedName>
        <fullName evidence="1">Uncharacterized protein</fullName>
    </submittedName>
</protein>
<dbReference type="STRING" id="370764.SAMN04489810_2732"/>
<sequence>MLPSSIVEAAHITVFGGLAAAQCEDLLEQLRPFLPDDERESASAEPDVLAGFIRSAEVRRTAADAAPVADPRAAMTRAGVLGPVASAFLTVDGVRSYFSVGVGSVAIDEQPLWVQELVGH</sequence>
<dbReference type="AlphaFoldDB" id="A0A1G8BBP0"/>